<accession>A0A9N7VU28</accession>
<organism evidence="2 3">
    <name type="scientific">Pleuronectes platessa</name>
    <name type="common">European plaice</name>
    <dbReference type="NCBI Taxonomy" id="8262"/>
    <lineage>
        <taxon>Eukaryota</taxon>
        <taxon>Metazoa</taxon>
        <taxon>Chordata</taxon>
        <taxon>Craniata</taxon>
        <taxon>Vertebrata</taxon>
        <taxon>Euteleostomi</taxon>
        <taxon>Actinopterygii</taxon>
        <taxon>Neopterygii</taxon>
        <taxon>Teleostei</taxon>
        <taxon>Neoteleostei</taxon>
        <taxon>Acanthomorphata</taxon>
        <taxon>Carangaria</taxon>
        <taxon>Pleuronectiformes</taxon>
        <taxon>Pleuronectoidei</taxon>
        <taxon>Pleuronectidae</taxon>
        <taxon>Pleuronectes</taxon>
    </lineage>
</organism>
<proteinExistence type="predicted"/>
<evidence type="ECO:0000313" key="2">
    <source>
        <dbReference type="EMBL" id="CAB1454285.1"/>
    </source>
</evidence>
<dbReference type="EMBL" id="CADEAL010004205">
    <property type="protein sequence ID" value="CAB1454285.1"/>
    <property type="molecule type" value="Genomic_DNA"/>
</dbReference>
<gene>
    <name evidence="2" type="ORF">PLEPLA_LOCUS42049</name>
</gene>
<reference evidence="2" key="1">
    <citation type="submission" date="2020-03" db="EMBL/GenBank/DDBJ databases">
        <authorList>
            <person name="Weist P."/>
        </authorList>
    </citation>
    <scope>NUCLEOTIDE SEQUENCE</scope>
</reference>
<protein>
    <submittedName>
        <fullName evidence="2">Uncharacterized protein</fullName>
    </submittedName>
</protein>
<comment type="caution">
    <text evidence="2">The sequence shown here is derived from an EMBL/GenBank/DDBJ whole genome shotgun (WGS) entry which is preliminary data.</text>
</comment>
<evidence type="ECO:0000256" key="1">
    <source>
        <dbReference type="SAM" id="MobiDB-lite"/>
    </source>
</evidence>
<evidence type="ECO:0000313" key="3">
    <source>
        <dbReference type="Proteomes" id="UP001153269"/>
    </source>
</evidence>
<name>A0A9N7VU28_PLEPL</name>
<dbReference type="AlphaFoldDB" id="A0A9N7VU28"/>
<sequence>MDDPQEKTSYDEEVQVVSKTSPCVFEGSTNLPEGVAAAGLRVLKLSVTMSSGVIGLRRRLMGHLMSERGRACSKGLAHSSAEQESEYESDTAPLGCDYGACFNRTRKK</sequence>
<keyword evidence="3" id="KW-1185">Reference proteome</keyword>
<dbReference type="Proteomes" id="UP001153269">
    <property type="component" value="Unassembled WGS sequence"/>
</dbReference>
<feature type="region of interest" description="Disordered" evidence="1">
    <location>
        <begin position="74"/>
        <end position="94"/>
    </location>
</feature>